<sequence>MRPLDPKKLDITLSWDTTWFVEELEKSLVPVLEPLLGGLTEEYRETIAERLYTTLCLHQTRNEELDRQLQLAVLASNILWHIPVQDLDNLDTRSRYATLGITFYGHVKAKLQNPLYPFAGQTPSPKFQFFLVSAKYQKIQDWHEGISEDRFRTPLDALVDLVWEAEIFQMNVTGHYDRYTRTVPSKALTGPGCYCKAHIYLVQVVKHGLTGLTADKCELLLWGKESLMEVACLAGEFNPEKFRATVNQVVTDIISGATINELLGIPYPVFGVAVTRLQSAVFVCRAQADSNGQMTYAVRKLSEWGPLTEFQNFLQYVSFLFAHKHWYKEKVVAYIKTQSGKDPEWVIKALGRRHFKPWTEAKGRGE</sequence>
<dbReference type="Proteomes" id="UP000297245">
    <property type="component" value="Unassembled WGS sequence"/>
</dbReference>
<protein>
    <submittedName>
        <fullName evidence="1">Uncharacterized protein</fullName>
    </submittedName>
</protein>
<proteinExistence type="predicted"/>
<reference evidence="1 2" key="1">
    <citation type="journal article" date="2019" name="Nat. Ecol. Evol.">
        <title>Megaphylogeny resolves global patterns of mushroom evolution.</title>
        <authorList>
            <person name="Varga T."/>
            <person name="Krizsan K."/>
            <person name="Foldi C."/>
            <person name="Dima B."/>
            <person name="Sanchez-Garcia M."/>
            <person name="Sanchez-Ramirez S."/>
            <person name="Szollosi G.J."/>
            <person name="Szarkandi J.G."/>
            <person name="Papp V."/>
            <person name="Albert L."/>
            <person name="Andreopoulos W."/>
            <person name="Angelini C."/>
            <person name="Antonin V."/>
            <person name="Barry K.W."/>
            <person name="Bougher N.L."/>
            <person name="Buchanan P."/>
            <person name="Buyck B."/>
            <person name="Bense V."/>
            <person name="Catcheside P."/>
            <person name="Chovatia M."/>
            <person name="Cooper J."/>
            <person name="Damon W."/>
            <person name="Desjardin D."/>
            <person name="Finy P."/>
            <person name="Geml J."/>
            <person name="Haridas S."/>
            <person name="Hughes K."/>
            <person name="Justo A."/>
            <person name="Karasinski D."/>
            <person name="Kautmanova I."/>
            <person name="Kiss B."/>
            <person name="Kocsube S."/>
            <person name="Kotiranta H."/>
            <person name="LaButti K.M."/>
            <person name="Lechner B.E."/>
            <person name="Liimatainen K."/>
            <person name="Lipzen A."/>
            <person name="Lukacs Z."/>
            <person name="Mihaltcheva S."/>
            <person name="Morgado L.N."/>
            <person name="Niskanen T."/>
            <person name="Noordeloos M.E."/>
            <person name="Ohm R.A."/>
            <person name="Ortiz-Santana B."/>
            <person name="Ovrebo C."/>
            <person name="Racz N."/>
            <person name="Riley R."/>
            <person name="Savchenko A."/>
            <person name="Shiryaev A."/>
            <person name="Soop K."/>
            <person name="Spirin V."/>
            <person name="Szebenyi C."/>
            <person name="Tomsovsky M."/>
            <person name="Tulloss R.E."/>
            <person name="Uehling J."/>
            <person name="Grigoriev I.V."/>
            <person name="Vagvolgyi C."/>
            <person name="Papp T."/>
            <person name="Martin F.M."/>
            <person name="Miettinen O."/>
            <person name="Hibbett D.S."/>
            <person name="Nagy L.G."/>
        </authorList>
    </citation>
    <scope>NUCLEOTIDE SEQUENCE [LARGE SCALE GENOMIC DNA]</scope>
    <source>
        <strain evidence="1 2">CBS 962.96</strain>
    </source>
</reference>
<name>A0A4S8LS54_DENBC</name>
<dbReference type="AlphaFoldDB" id="A0A4S8LS54"/>
<organism evidence="1 2">
    <name type="scientific">Dendrothele bispora (strain CBS 962.96)</name>
    <dbReference type="NCBI Taxonomy" id="1314807"/>
    <lineage>
        <taxon>Eukaryota</taxon>
        <taxon>Fungi</taxon>
        <taxon>Dikarya</taxon>
        <taxon>Basidiomycota</taxon>
        <taxon>Agaricomycotina</taxon>
        <taxon>Agaricomycetes</taxon>
        <taxon>Agaricomycetidae</taxon>
        <taxon>Agaricales</taxon>
        <taxon>Agaricales incertae sedis</taxon>
        <taxon>Dendrothele</taxon>
    </lineage>
</organism>
<evidence type="ECO:0000313" key="1">
    <source>
        <dbReference type="EMBL" id="THU92264.1"/>
    </source>
</evidence>
<gene>
    <name evidence="1" type="ORF">K435DRAFT_780316</name>
</gene>
<accession>A0A4S8LS54</accession>
<evidence type="ECO:0000313" key="2">
    <source>
        <dbReference type="Proteomes" id="UP000297245"/>
    </source>
</evidence>
<keyword evidence="2" id="KW-1185">Reference proteome</keyword>
<dbReference type="EMBL" id="ML179284">
    <property type="protein sequence ID" value="THU92264.1"/>
    <property type="molecule type" value="Genomic_DNA"/>
</dbReference>